<accession>S6EQW1</accession>
<evidence type="ECO:0000313" key="4">
    <source>
        <dbReference type="Proteomes" id="UP000015361"/>
    </source>
</evidence>
<gene>
    <name evidence="3" type="primary">SAHV_0411</name>
    <name evidence="3" type="ORF">O9U_11130</name>
</gene>
<dbReference type="InterPro" id="IPR027417">
    <property type="entry name" value="P-loop_NTPase"/>
</dbReference>
<sequence>MYLSRLKITNFRNYRFSTFDFKNGVNTIIGENDSGKSNALTALRILLDDRFYYSPKNLKDSDFNCSFDSWKGHWIIITAEFEGMTPEESRREAIASISQKVDVEESLENLNFQMSSISTDTGSVSVIIRPNDKKRKELFAASGNKDKFNSIRQSISLVDYEFLYRSKSIVNFSDENIYNKIVGDLENYDAPDPDEKQNEDDVIGIKLDIKDITNLISVIFIDALRDVLLLMSKGNNPIKTIVQTIESHISEDNILEVHEKIRELNSSISGITELRNVQGELNNKLVDILGLVYSPELSLSSNISDELTSLSKFLNLNPENEEGLNSLGLGHLNMIFIALKIVEYNISSSREVLNIMLVEEPEAHIHHHIQKTLFRNLGIHDDSTQVIMTTHSPNIAEVSEISRMNIVKGSNNISSVMKPFCGLNQFGTEQLNLKLDLTSAIERYLDTKRSALLFSKGVMLVEGDAEEIIIPTLVKKVLGISLDEIGVSLINIGSTSFEYIAPLFSEERIQRYCAVITDLDEQAVPEDSVLYKKNAEDNGKSRKEKLERLFENNLWVHTFLADTTFEIEFSNCETNITLYKEAVSELYVNQASIDNWKGELSQEVCDKRNEVVLKLADKFGKGWLSLIVSKIIFSTNDRVCIPSYIIDALLFASQESLSPKIIANMINGVVESEPVLNIEDFIGTDSKYKNTHPSMFEFVKKWKDRYEK</sequence>
<feature type="domain" description="OLD protein-like TOPRIM" evidence="2">
    <location>
        <begin position="453"/>
        <end position="520"/>
    </location>
</feature>
<dbReference type="PANTHER" id="PTHR43581">
    <property type="entry name" value="ATP/GTP PHOSPHATASE"/>
    <property type="match status" value="1"/>
</dbReference>
<dbReference type="InterPro" id="IPR051396">
    <property type="entry name" value="Bact_Antivir_Def_Nuclease"/>
</dbReference>
<dbReference type="EMBL" id="CBLU010000005">
    <property type="protein sequence ID" value="CDG03700.1"/>
    <property type="molecule type" value="Genomic_DNA"/>
</dbReference>
<name>S6EQW1_LACLL</name>
<proteinExistence type="predicted"/>
<evidence type="ECO:0000313" key="3">
    <source>
        <dbReference type="EMBL" id="CDG03700.1"/>
    </source>
</evidence>
<dbReference type="SUPFAM" id="SSF52540">
    <property type="entry name" value="P-loop containing nucleoside triphosphate hydrolases"/>
    <property type="match status" value="1"/>
</dbReference>
<reference evidence="3 4" key="1">
    <citation type="journal article" date="2013" name="Appl. Environ. Microbiol.">
        <title>The Carbohydrate Metabolism Signature of Lactococcus lactis Strain A12 Reveals Its Sourdough Ecosystem Origin.</title>
        <authorList>
            <person name="Passerini D."/>
            <person name="Coddeville M."/>
            <person name="Le Bourgeois P."/>
            <person name="Loubiere P."/>
            <person name="Ritzenthaler P."/>
            <person name="Fontagne-Faucher C."/>
            <person name="Daveran-Mingot M.L."/>
            <person name="Cocaign-Bousquet M."/>
        </authorList>
    </citation>
    <scope>NUCLEOTIDE SEQUENCE [LARGE SCALE GENOMIC DNA]</scope>
    <source>
        <strain evidence="3 4">A12</strain>
    </source>
</reference>
<dbReference type="Gene3D" id="3.40.50.300">
    <property type="entry name" value="P-loop containing nucleotide triphosphate hydrolases"/>
    <property type="match status" value="1"/>
</dbReference>
<feature type="domain" description="Endonuclease GajA/Old nuclease/RecF-like AAA" evidence="1">
    <location>
        <begin position="1"/>
        <end position="396"/>
    </location>
</feature>
<dbReference type="InterPro" id="IPR041685">
    <property type="entry name" value="AAA_GajA/Old/RecF-like"/>
</dbReference>
<organism evidence="3 4">
    <name type="scientific">Lactococcus lactis subsp. lactis A12</name>
    <dbReference type="NCBI Taxonomy" id="1137134"/>
    <lineage>
        <taxon>Bacteria</taxon>
        <taxon>Bacillati</taxon>
        <taxon>Bacillota</taxon>
        <taxon>Bacilli</taxon>
        <taxon>Lactobacillales</taxon>
        <taxon>Streptococcaceae</taxon>
        <taxon>Lactococcus</taxon>
    </lineage>
</organism>
<dbReference type="InterPro" id="IPR034139">
    <property type="entry name" value="TOPRIM_OLD"/>
</dbReference>
<evidence type="ECO:0000259" key="1">
    <source>
        <dbReference type="Pfam" id="PF13175"/>
    </source>
</evidence>
<dbReference type="AlphaFoldDB" id="S6EQW1"/>
<dbReference type="CDD" id="cd01026">
    <property type="entry name" value="TOPRIM_OLD"/>
    <property type="match status" value="1"/>
</dbReference>
<dbReference type="Proteomes" id="UP000015361">
    <property type="component" value="Unassembled WGS sequence"/>
</dbReference>
<comment type="caution">
    <text evidence="3">The sequence shown here is derived from an EMBL/GenBank/DDBJ whole genome shotgun (WGS) entry which is preliminary data.</text>
</comment>
<dbReference type="Pfam" id="PF13175">
    <property type="entry name" value="AAA_15"/>
    <property type="match status" value="1"/>
</dbReference>
<evidence type="ECO:0000259" key="2">
    <source>
        <dbReference type="Pfam" id="PF20469"/>
    </source>
</evidence>
<dbReference type="PANTHER" id="PTHR43581:SF4">
    <property type="entry name" value="ATP_GTP PHOSPHATASE"/>
    <property type="match status" value="1"/>
</dbReference>
<protein>
    <submittedName>
        <fullName evidence="3">Uncharacterized protein</fullName>
    </submittedName>
</protein>
<dbReference type="Pfam" id="PF20469">
    <property type="entry name" value="OLD-like_TOPRIM"/>
    <property type="match status" value="1"/>
</dbReference>
<dbReference type="RefSeq" id="WP_021721934.1">
    <property type="nucleotide sequence ID" value="NZ_CBLU010000005.1"/>
</dbReference>